<dbReference type="InterPro" id="IPR003343">
    <property type="entry name" value="Big_2"/>
</dbReference>
<dbReference type="Gene3D" id="2.60.40.10">
    <property type="entry name" value="Immunoglobulins"/>
    <property type="match status" value="3"/>
</dbReference>
<evidence type="ECO:0000259" key="4">
    <source>
        <dbReference type="SMART" id="SM00089"/>
    </source>
</evidence>
<evidence type="ECO:0000259" key="5">
    <source>
        <dbReference type="SMART" id="SM00635"/>
    </source>
</evidence>
<dbReference type="InterPro" id="IPR052063">
    <property type="entry name" value="Polysaccharide_Lyase_1"/>
</dbReference>
<dbReference type="InterPro" id="IPR035986">
    <property type="entry name" value="PKD_dom_sf"/>
</dbReference>
<dbReference type="SUPFAM" id="SSF51126">
    <property type="entry name" value="Pectin lyase-like"/>
    <property type="match status" value="1"/>
</dbReference>
<dbReference type="Gene3D" id="2.60.40.1080">
    <property type="match status" value="1"/>
</dbReference>
<accession>A0ABT7ZY37</accession>
<dbReference type="InterPro" id="IPR008964">
    <property type="entry name" value="Invasin/intimin_cell_adhesion"/>
</dbReference>
<feature type="domain" description="PKD/Chitinase" evidence="4">
    <location>
        <begin position="1517"/>
        <end position="1592"/>
    </location>
</feature>
<keyword evidence="1" id="KW-0479">Metal-binding</keyword>
<dbReference type="SUPFAM" id="SSF49373">
    <property type="entry name" value="Invasin/intimin cell-adhesion fragments"/>
    <property type="match status" value="1"/>
</dbReference>
<evidence type="ECO:0000313" key="7">
    <source>
        <dbReference type="Proteomes" id="UP001231197"/>
    </source>
</evidence>
<keyword evidence="7" id="KW-1185">Reference proteome</keyword>
<feature type="domain" description="PKD/Chitinase" evidence="4">
    <location>
        <begin position="1167"/>
        <end position="1236"/>
    </location>
</feature>
<dbReference type="InterPro" id="IPR022409">
    <property type="entry name" value="PKD/Chitinase_dom"/>
</dbReference>
<feature type="domain" description="BIG2" evidence="5">
    <location>
        <begin position="585"/>
        <end position="662"/>
    </location>
</feature>
<gene>
    <name evidence="6" type="ORF">QMA06_13570</name>
</gene>
<keyword evidence="3" id="KW-0325">Glycoprotein</keyword>
<feature type="domain" description="PKD/Chitinase" evidence="4">
    <location>
        <begin position="885"/>
        <end position="952"/>
    </location>
</feature>
<dbReference type="InterPro" id="IPR013783">
    <property type="entry name" value="Ig-like_fold"/>
</dbReference>
<feature type="domain" description="PKD/Chitinase" evidence="4">
    <location>
        <begin position="1025"/>
        <end position="1094"/>
    </location>
</feature>
<name>A0ABT7ZY37_9FLAO</name>
<dbReference type="SMART" id="SM00089">
    <property type="entry name" value="PKD"/>
    <property type="match status" value="5"/>
</dbReference>
<dbReference type="NCBIfam" id="TIGR04183">
    <property type="entry name" value="Por_Secre_tail"/>
    <property type="match status" value="1"/>
</dbReference>
<dbReference type="EMBL" id="JASDDK010000005">
    <property type="protein sequence ID" value="MDN3493749.1"/>
    <property type="molecule type" value="Genomic_DNA"/>
</dbReference>
<dbReference type="InterPro" id="IPR011050">
    <property type="entry name" value="Pectin_lyase_fold/virulence"/>
</dbReference>
<dbReference type="PANTHER" id="PTHR42970:SF1">
    <property type="entry name" value="PECTATE LYASE C-RELATED"/>
    <property type="match status" value="1"/>
</dbReference>
<dbReference type="InterPro" id="IPR026444">
    <property type="entry name" value="Secre_tail"/>
</dbReference>
<comment type="caution">
    <text evidence="6">The sequence shown here is derived from an EMBL/GenBank/DDBJ whole genome shotgun (WGS) entry which is preliminary data.</text>
</comment>
<proteinExistence type="predicted"/>
<dbReference type="PANTHER" id="PTHR42970">
    <property type="entry name" value="PECTATE LYASE C-RELATED"/>
    <property type="match status" value="1"/>
</dbReference>
<dbReference type="SMART" id="SM00635">
    <property type="entry name" value="BID_2"/>
    <property type="match status" value="1"/>
</dbReference>
<dbReference type="RefSeq" id="WP_290207422.1">
    <property type="nucleotide sequence ID" value="NZ_JASDDK010000005.1"/>
</dbReference>
<dbReference type="Pfam" id="PF18962">
    <property type="entry name" value="Por_Secre_tail"/>
    <property type="match status" value="1"/>
</dbReference>
<dbReference type="SUPFAM" id="SSF49299">
    <property type="entry name" value="PKD domain"/>
    <property type="match status" value="1"/>
</dbReference>
<feature type="domain" description="PKD/Chitinase" evidence="4">
    <location>
        <begin position="1381"/>
        <end position="1450"/>
    </location>
</feature>
<sequence>MTLFSFSQQSDIYLSKNLDFISHENNIGCVASLIRSSVSDITLPLTVYYTVSGNGINEASISTGSAVIPANERYIEIPVNPINNPNSISADRQININIIPNSSYNILRGSIEIAIKDNLPLRAFPTAVGGGAYATGGRGGNIYHVTNLLDDGSEGSFRWALDQPRPATIVFDVAGIINMPNALNIGGHDLTIAAQSAPQGGVTLTYPASGRININDGNNIITRFLKVRPQFQGEVALAVKTGNGEDSFGSNLIFDHTSISYGSAGFSVTGHDTYNITFQNGLIGECNRGGLFGNSQAYFANYSYNNTFTQSMFYNISHRLPNTASGRSDIYNNVIYDWINRWTTVKANAQVNHFNNFYFKGNKTSLFYQWQNNSPKWFVNGVTNEDPSIPPRIYSAGNIAQDLFMDPNADNTQTLWIEHAYSSQTERVEPELFTDTRYAMIGYTPQIMTAVEASIAVPQDAGAYKYLNADGSFGIHRDAQDTRYVSNTINDTPEEWGTGTGTNGHHSSVDGQPYADFLTLITGNPTNTRPDNFYNPEKSEHIPEQFYDLYMSPGDTHNDIAPSGYTWMEEYLNSVDRNGTSVAIGVVGVEVEPGTANLQMSETMSLTTTFTPTDASNKTGTWSSSDEDIAIVDANGLVTPISEGVVTITFTTNDGGFTDTSQITVFYEALQASAGNDQQICEGESTTLLASGGTNYLWNTGATTASIEITPEITTTYTVTVSNDNNQSEDASVTITVKDAPIAYAGEDQSICQGESVSLTATGGTSYLWNTGETTATIEVNPEVETIYSVEVSNDECSSTDEVIIFVNEIPEITVSEDSVIMKGETITLYASGSDNYQWSTGETTTSIEVTPLVTTTYTVTTINDTGCQSNSNVTVTVIPELVINAGEDVSICNGETVTLSATGGASYTWSTGDIGPELIINPTETTTYTVTIEDAYGYTDTDEVTVFVNEAPQITVTNDLVIVNGESVVLNASGSDNYLWNTGETTDSITVNPNITTTYTVTTNGTGECSSSADIIITVIPEITAYAGEDQTICNGETVTLSASGGSTYIWNTGDNGSELTVNPTITTTYTVTVEDDYGYTDTDTITVFVNEMPTITTSDDLFIMIGDSATLSVNGANTFTWNTGETTSEIMVSPEFTTTYTVIGESEQGCQSSAEITVTVVEQINANAGEDISICIGESVTLNASGGITYTWNTGETGATPTLVPAETTTYTVTVTDGFGNSDSDDVTVTVNPIPTAYAGEDQTICPGELVTLTATAEGGDSYLWSTGETTASIAVNPLEDTTYTVVVSNNFCSHSDDVTVFAVPAPELSLSDNVVIINGNSTTLEVSGADSYLWSTGETTPSITVNPNETTTYSVTGYSENGCESIAQVIVTVAPQLVANAGNDVSICAGESITLNATGGNNYLWNTGETSASIALTPTTTTTYTVTVSDNQGNSDSDTVTIIVNELPILSISEAITIFEGESTVLTVNGTDTYLWNTGETSNAIEVSPSETTTYSVTGISASNCETSQEVTVTVLPEVNANAGNDISICAGESIILNATGGSSYLWNTGETTASITLVPTTTSTYTVTVSDEQGNSDSDNVTVIVNELPSITVSENITISIGESTNLEANGAETFIWSTGDTTNSIVVNPTQTTTYAVSGSIGSCSSEQAQITVTVLPLFSASAGTDEYVCDNQSSDVILTANEGDSYLWSTGETTQSIEVNPLSTTSYTVTVTLEEQAATDDVTVYVDPSPNVVVANGESVEILNGDFITLSASGANHYEWNNGATQPNIAVSPSITTTYEVRGFIGECYDNKQVTVNVLQPVIADAGEDVQICLDEMTTLTANGGEDYVWSTGETTQSIQVSPDETTDYMVTVFNNLDFDEATVRVEVDANCAEDLPIPTGIQKDFKFNVFPNPATDIVNIKFSGVLTVSDVNIFDVTGKLVHRTKILNENIGTSTTKQIDISSLQSGVYFVKLIGQAKDITEKLLVR</sequence>
<dbReference type="Pfam" id="PF02368">
    <property type="entry name" value="Big_2"/>
    <property type="match status" value="1"/>
</dbReference>
<evidence type="ECO:0000313" key="6">
    <source>
        <dbReference type="EMBL" id="MDN3493749.1"/>
    </source>
</evidence>
<keyword evidence="2" id="KW-0732">Signal</keyword>
<evidence type="ECO:0000256" key="3">
    <source>
        <dbReference type="ARBA" id="ARBA00023180"/>
    </source>
</evidence>
<dbReference type="Proteomes" id="UP001231197">
    <property type="component" value="Unassembled WGS sequence"/>
</dbReference>
<evidence type="ECO:0000256" key="1">
    <source>
        <dbReference type="ARBA" id="ARBA00022723"/>
    </source>
</evidence>
<evidence type="ECO:0000256" key="2">
    <source>
        <dbReference type="ARBA" id="ARBA00022729"/>
    </source>
</evidence>
<dbReference type="InterPro" id="IPR012334">
    <property type="entry name" value="Pectin_lyas_fold"/>
</dbReference>
<protein>
    <submittedName>
        <fullName evidence="6">Ig-like domain-containing protein</fullName>
    </submittedName>
</protein>
<dbReference type="Gene3D" id="2.160.20.10">
    <property type="entry name" value="Single-stranded right-handed beta-helix, Pectin lyase-like"/>
    <property type="match status" value="1"/>
</dbReference>
<reference evidence="6 7" key="1">
    <citation type="journal article" date="2023" name="Int. J. Syst. Evol. Microbiol.">
        <title>Winogradskyella bathintestinalis sp. nov., isolated from the intestine of the deep-sea loosejaw dragonfish, Malacosteus niger.</title>
        <authorList>
            <person name="Uniacke-Lowe S."/>
            <person name="Johnson C.N."/>
            <person name="Stanton C."/>
            <person name="Hill C."/>
            <person name="Ross P."/>
        </authorList>
    </citation>
    <scope>NUCLEOTIDE SEQUENCE [LARGE SCALE GENOMIC DNA]</scope>
    <source>
        <strain evidence="6 7">APC 3343</strain>
    </source>
</reference>
<organism evidence="6 7">
    <name type="scientific">Winogradskyella bathintestinalis</name>
    <dbReference type="NCBI Taxonomy" id="3035208"/>
    <lineage>
        <taxon>Bacteria</taxon>
        <taxon>Pseudomonadati</taxon>
        <taxon>Bacteroidota</taxon>
        <taxon>Flavobacteriia</taxon>
        <taxon>Flavobacteriales</taxon>
        <taxon>Flavobacteriaceae</taxon>
        <taxon>Winogradskyella</taxon>
    </lineage>
</organism>